<dbReference type="RefSeq" id="WP_344618333.1">
    <property type="nucleotide sequence ID" value="NZ_BAAARV010000084.1"/>
</dbReference>
<organism evidence="1 2">
    <name type="scientific">Dactylosporangium salmoneum</name>
    <dbReference type="NCBI Taxonomy" id="53361"/>
    <lineage>
        <taxon>Bacteria</taxon>
        <taxon>Bacillati</taxon>
        <taxon>Actinomycetota</taxon>
        <taxon>Actinomycetes</taxon>
        <taxon>Micromonosporales</taxon>
        <taxon>Micromonosporaceae</taxon>
        <taxon>Dactylosporangium</taxon>
    </lineage>
</organism>
<sequence length="87" mass="9732">MTTRTVEFDPVLSMALFVSDTPRTRELDDATVRQTVDRTLAQLGPDECYARAAQEFGDHPETAFERIQWARELCSRAMTPELVGAAA</sequence>
<name>A0ABP5UF48_9ACTN</name>
<evidence type="ECO:0000313" key="1">
    <source>
        <dbReference type="EMBL" id="GAA2378802.1"/>
    </source>
</evidence>
<comment type="caution">
    <text evidence="1">The sequence shown here is derived from an EMBL/GenBank/DDBJ whole genome shotgun (WGS) entry which is preliminary data.</text>
</comment>
<reference evidence="2" key="1">
    <citation type="journal article" date="2019" name="Int. J. Syst. Evol. Microbiol.">
        <title>The Global Catalogue of Microorganisms (GCM) 10K type strain sequencing project: providing services to taxonomists for standard genome sequencing and annotation.</title>
        <authorList>
            <consortium name="The Broad Institute Genomics Platform"/>
            <consortium name="The Broad Institute Genome Sequencing Center for Infectious Disease"/>
            <person name="Wu L."/>
            <person name="Ma J."/>
        </authorList>
    </citation>
    <scope>NUCLEOTIDE SEQUENCE [LARGE SCALE GENOMIC DNA]</scope>
    <source>
        <strain evidence="2">JCM 3272</strain>
    </source>
</reference>
<protein>
    <submittedName>
        <fullName evidence="1">Uncharacterized protein</fullName>
    </submittedName>
</protein>
<dbReference type="EMBL" id="BAAARV010000084">
    <property type="protein sequence ID" value="GAA2378802.1"/>
    <property type="molecule type" value="Genomic_DNA"/>
</dbReference>
<gene>
    <name evidence="1" type="ORF">GCM10010170_085040</name>
</gene>
<dbReference type="Proteomes" id="UP001501444">
    <property type="component" value="Unassembled WGS sequence"/>
</dbReference>
<accession>A0ABP5UF48</accession>
<evidence type="ECO:0000313" key="2">
    <source>
        <dbReference type="Proteomes" id="UP001501444"/>
    </source>
</evidence>
<keyword evidence="2" id="KW-1185">Reference proteome</keyword>
<proteinExistence type="predicted"/>